<dbReference type="EMBL" id="SMSI01000001">
    <property type="protein sequence ID" value="TDH38906.1"/>
    <property type="molecule type" value="Genomic_DNA"/>
</dbReference>
<keyword evidence="6 9" id="KW-0227">DNA damage</keyword>
<dbReference type="SMART" id="SM00986">
    <property type="entry name" value="UDG"/>
    <property type="match status" value="1"/>
</dbReference>
<dbReference type="GO" id="GO:0097510">
    <property type="term" value="P:base-excision repair, AP site formation via deaminated base removal"/>
    <property type="evidence" value="ECO:0007669"/>
    <property type="project" value="TreeGrafter"/>
</dbReference>
<dbReference type="PROSITE" id="PS00130">
    <property type="entry name" value="U_DNA_GLYCOSYLASE"/>
    <property type="match status" value="1"/>
</dbReference>
<evidence type="ECO:0000256" key="6">
    <source>
        <dbReference type="ARBA" id="ARBA00022763"/>
    </source>
</evidence>
<evidence type="ECO:0000313" key="14">
    <source>
        <dbReference type="Proteomes" id="UP000295131"/>
    </source>
</evidence>
<comment type="similarity">
    <text evidence="3 9 11">Belongs to the uracil-DNA glycosylase (UDG) superfamily. UNG family.</text>
</comment>
<comment type="subcellular location">
    <subcellularLocation>
        <location evidence="9">Cytoplasm</location>
    </subcellularLocation>
</comment>
<dbReference type="NCBIfam" id="NF003591">
    <property type="entry name" value="PRK05254.1-4"/>
    <property type="match status" value="1"/>
</dbReference>
<evidence type="ECO:0000256" key="8">
    <source>
        <dbReference type="ARBA" id="ARBA00023204"/>
    </source>
</evidence>
<dbReference type="Proteomes" id="UP000295131">
    <property type="component" value="Unassembled WGS sequence"/>
</dbReference>
<evidence type="ECO:0000256" key="11">
    <source>
        <dbReference type="RuleBase" id="RU003780"/>
    </source>
</evidence>
<evidence type="ECO:0000256" key="1">
    <source>
        <dbReference type="ARBA" id="ARBA00001400"/>
    </source>
</evidence>
<evidence type="ECO:0000259" key="12">
    <source>
        <dbReference type="SMART" id="SM00986"/>
    </source>
</evidence>
<sequence length="230" mass="25338">MVSEVQLEASWKTALAPEFDSAYMADLKRFLKDEHAAGKAIFPKGPEYFRALDLTPLDSVKVVILGQDPYHGDGQAHGLCFSVQPGVKVPPSLVNIYKEIEADLGIARPRHGFLEHWARQGVLLLNSVLTVERGLAASHQGRGWEKFTDKVIEKVNALDQPVVFMLWGSYAQKKASFVDTSKHLVLTAPHPSPLSAHRGFLGCGHFSKANAFLEKNGRAPIDWSLPETVS</sequence>
<dbReference type="NCBIfam" id="NF003592">
    <property type="entry name" value="PRK05254.1-5"/>
    <property type="match status" value="1"/>
</dbReference>
<dbReference type="InterPro" id="IPR018085">
    <property type="entry name" value="Ura-DNA_Glyclase_AS"/>
</dbReference>
<dbReference type="EC" id="3.2.2.27" evidence="4 9"/>
<dbReference type="OrthoDB" id="9804372at2"/>
<evidence type="ECO:0000313" key="13">
    <source>
        <dbReference type="EMBL" id="TDH38906.1"/>
    </source>
</evidence>
<comment type="function">
    <text evidence="2 9 11">Excises uracil residues from the DNA which can arise as a result of misincorporation of dUMP residues by DNA polymerase or due to deamination of cytosine.</text>
</comment>
<evidence type="ECO:0000256" key="2">
    <source>
        <dbReference type="ARBA" id="ARBA00002631"/>
    </source>
</evidence>
<dbReference type="NCBIfam" id="TIGR00628">
    <property type="entry name" value="ung"/>
    <property type="match status" value="1"/>
</dbReference>
<feature type="active site" description="Proton acceptor" evidence="9 10">
    <location>
        <position position="68"/>
    </location>
</feature>
<comment type="catalytic activity">
    <reaction evidence="1 9 11">
        <text>Hydrolyzes single-stranded DNA or mismatched double-stranded DNA and polynucleotides, releasing free uracil.</text>
        <dbReference type="EC" id="3.2.2.27"/>
    </reaction>
</comment>
<dbReference type="GO" id="GO:0005737">
    <property type="term" value="C:cytoplasm"/>
    <property type="evidence" value="ECO:0007669"/>
    <property type="project" value="UniProtKB-SubCell"/>
</dbReference>
<protein>
    <recommendedName>
        <fullName evidence="5 9">Uracil-DNA glycosylase</fullName>
        <shortName evidence="9">UDG</shortName>
        <ecNumber evidence="4 9">3.2.2.27</ecNumber>
    </recommendedName>
</protein>
<dbReference type="AlphaFoldDB" id="A0A4R5PPC9"/>
<keyword evidence="13" id="KW-0326">Glycosidase</keyword>
<proteinExistence type="inferred from homology"/>
<keyword evidence="14" id="KW-1185">Reference proteome</keyword>
<gene>
    <name evidence="9" type="primary">ung</name>
    <name evidence="13" type="ORF">E2A64_07380</name>
</gene>
<feature type="domain" description="Uracil-DNA glycosylase-like" evidence="12">
    <location>
        <begin position="53"/>
        <end position="213"/>
    </location>
</feature>
<dbReference type="NCBIfam" id="NF003588">
    <property type="entry name" value="PRK05254.1-1"/>
    <property type="match status" value="1"/>
</dbReference>
<dbReference type="NCBIfam" id="NF003589">
    <property type="entry name" value="PRK05254.1-2"/>
    <property type="match status" value="1"/>
</dbReference>
<dbReference type="InterPro" id="IPR036895">
    <property type="entry name" value="Uracil-DNA_glycosylase-like_sf"/>
</dbReference>
<evidence type="ECO:0000256" key="9">
    <source>
        <dbReference type="HAMAP-Rule" id="MF_00148"/>
    </source>
</evidence>
<accession>A0A4R5PPC9</accession>
<dbReference type="SUPFAM" id="SSF52141">
    <property type="entry name" value="Uracil-DNA glycosylase-like"/>
    <property type="match status" value="1"/>
</dbReference>
<evidence type="ECO:0000256" key="4">
    <source>
        <dbReference type="ARBA" id="ARBA00012030"/>
    </source>
</evidence>
<reference evidence="13 14" key="1">
    <citation type="journal article" date="2013" name="Int. J. Syst. Evol. Microbiol.">
        <title>Hoeflea suaedae sp. nov., an endophytic bacterium isolated from the root of the halophyte Suaeda maritima.</title>
        <authorList>
            <person name="Chung E.J."/>
            <person name="Park J.A."/>
            <person name="Pramanik P."/>
            <person name="Bibi F."/>
            <person name="Jeon C.O."/>
            <person name="Chung Y.R."/>
        </authorList>
    </citation>
    <scope>NUCLEOTIDE SEQUENCE [LARGE SCALE GENOMIC DNA]</scope>
    <source>
        <strain evidence="13 14">YC6898</strain>
    </source>
</reference>
<dbReference type="PANTHER" id="PTHR11264">
    <property type="entry name" value="URACIL-DNA GLYCOSYLASE"/>
    <property type="match status" value="1"/>
</dbReference>
<dbReference type="CDD" id="cd10027">
    <property type="entry name" value="UDG-F1-like"/>
    <property type="match status" value="1"/>
</dbReference>
<dbReference type="GO" id="GO:0004844">
    <property type="term" value="F:uracil DNA N-glycosylase activity"/>
    <property type="evidence" value="ECO:0007669"/>
    <property type="project" value="UniProtKB-UniRule"/>
</dbReference>
<dbReference type="InterPro" id="IPR002043">
    <property type="entry name" value="UDG_fam1"/>
</dbReference>
<evidence type="ECO:0000256" key="3">
    <source>
        <dbReference type="ARBA" id="ARBA00008184"/>
    </source>
</evidence>
<dbReference type="PANTHER" id="PTHR11264:SF0">
    <property type="entry name" value="URACIL-DNA GLYCOSYLASE"/>
    <property type="match status" value="1"/>
</dbReference>
<dbReference type="FunFam" id="3.40.470.10:FF:000001">
    <property type="entry name" value="Uracil-DNA glycosylase"/>
    <property type="match status" value="1"/>
</dbReference>
<evidence type="ECO:0000256" key="5">
    <source>
        <dbReference type="ARBA" id="ARBA00018429"/>
    </source>
</evidence>
<dbReference type="HAMAP" id="MF_00148">
    <property type="entry name" value="UDG"/>
    <property type="match status" value="1"/>
</dbReference>
<keyword evidence="8 9" id="KW-0234">DNA repair</keyword>
<dbReference type="InterPro" id="IPR005122">
    <property type="entry name" value="Uracil-DNA_glycosylase-like"/>
</dbReference>
<keyword evidence="9" id="KW-0963">Cytoplasm</keyword>
<evidence type="ECO:0000256" key="7">
    <source>
        <dbReference type="ARBA" id="ARBA00022801"/>
    </source>
</evidence>
<comment type="caution">
    <text evidence="13">The sequence shown here is derived from an EMBL/GenBank/DDBJ whole genome shotgun (WGS) entry which is preliminary data.</text>
</comment>
<evidence type="ECO:0000256" key="10">
    <source>
        <dbReference type="PROSITE-ProRule" id="PRU10072"/>
    </source>
</evidence>
<dbReference type="Gene3D" id="3.40.470.10">
    <property type="entry name" value="Uracil-DNA glycosylase-like domain"/>
    <property type="match status" value="1"/>
</dbReference>
<dbReference type="SMART" id="SM00987">
    <property type="entry name" value="UreE_C"/>
    <property type="match status" value="1"/>
</dbReference>
<organism evidence="13 14">
    <name type="scientific">Pseudohoeflea suaedae</name>
    <dbReference type="NCBI Taxonomy" id="877384"/>
    <lineage>
        <taxon>Bacteria</taxon>
        <taxon>Pseudomonadati</taxon>
        <taxon>Pseudomonadota</taxon>
        <taxon>Alphaproteobacteria</taxon>
        <taxon>Hyphomicrobiales</taxon>
        <taxon>Rhizobiaceae</taxon>
        <taxon>Pseudohoeflea</taxon>
    </lineage>
</organism>
<name>A0A4R5PPC9_9HYPH</name>
<dbReference type="Pfam" id="PF03167">
    <property type="entry name" value="UDG"/>
    <property type="match status" value="1"/>
</dbReference>
<keyword evidence="7 9" id="KW-0378">Hydrolase</keyword>